<dbReference type="eggNOG" id="KOG1548">
    <property type="taxonomic scope" value="Eukaryota"/>
</dbReference>
<dbReference type="AlphaFoldDB" id="A7TMQ4"/>
<dbReference type="CDD" id="cd12285">
    <property type="entry name" value="RRM3_RBM39_like"/>
    <property type="match status" value="1"/>
</dbReference>
<dbReference type="GO" id="GO:1903241">
    <property type="term" value="P:U2-type prespliceosome assembly"/>
    <property type="evidence" value="ECO:0007669"/>
    <property type="project" value="EnsemblFungi"/>
</dbReference>
<dbReference type="InterPro" id="IPR000504">
    <property type="entry name" value="RRM_dom"/>
</dbReference>
<keyword evidence="1" id="KW-0694">RNA-binding</keyword>
<dbReference type="InterPro" id="IPR035979">
    <property type="entry name" value="RBD_domain_sf"/>
</dbReference>
<proteinExistence type="predicted"/>
<dbReference type="PROSITE" id="PS50102">
    <property type="entry name" value="RRM"/>
    <property type="match status" value="2"/>
</dbReference>
<dbReference type="Proteomes" id="UP000000267">
    <property type="component" value="Unassembled WGS sequence"/>
</dbReference>
<dbReference type="Pfam" id="PF00076">
    <property type="entry name" value="RRM_1"/>
    <property type="match status" value="1"/>
</dbReference>
<sequence length="300" mass="34935">MDKEELELKEELKRLKQEELEKRKRILSITNEKHNKDNITSVFLSNLPNIDNLKQELTINASKFGTIRKDKDGNTLCKIYYDKAGNFEGNALIVYSRAESIPLAIEMMDDSMFHGNQIKVELASFENKKRNYENMNKDKSEEHDVKPLKKLQDVHNKSEQILEVNEQTSDTDDDWVSEKLVIENRKKTAVLSNIVDIYGEQNDEELDEITDDIIEGCQQMGTIEDFKLLKELGKAEIRFSKKEEAHHCISKMNNRFFDGRKIVAYMLDDDQLIDNDNEMHETLKEGEQELANSLQDDLIE</sequence>
<keyword evidence="2" id="KW-0175">Coiled coil</keyword>
<evidence type="ECO:0000313" key="4">
    <source>
        <dbReference type="EMBL" id="EDO16468.1"/>
    </source>
</evidence>
<evidence type="ECO:0000256" key="1">
    <source>
        <dbReference type="PROSITE-ProRule" id="PRU00176"/>
    </source>
</evidence>
<dbReference type="InterPro" id="IPR034393">
    <property type="entry name" value="TatSF1-like"/>
</dbReference>
<accession>A7TMQ4</accession>
<dbReference type="PANTHER" id="PTHR15608">
    <property type="entry name" value="SPLICING FACTOR U2AF-ASSOCIATED PROTEIN 2"/>
    <property type="match status" value="1"/>
</dbReference>
<dbReference type="GO" id="GO:0030620">
    <property type="term" value="F:U2 snRNA binding"/>
    <property type="evidence" value="ECO:0007669"/>
    <property type="project" value="EnsemblFungi"/>
</dbReference>
<dbReference type="Gene3D" id="3.30.70.330">
    <property type="match status" value="2"/>
</dbReference>
<dbReference type="EMBL" id="DS480424">
    <property type="protein sequence ID" value="EDO16468.1"/>
    <property type="molecule type" value="Genomic_DNA"/>
</dbReference>
<dbReference type="GO" id="GO:0005686">
    <property type="term" value="C:U2 snRNP"/>
    <property type="evidence" value="ECO:0007669"/>
    <property type="project" value="EnsemblFungi"/>
</dbReference>
<dbReference type="InterPro" id="IPR012677">
    <property type="entry name" value="Nucleotide-bd_a/b_plait_sf"/>
</dbReference>
<organism evidence="5">
    <name type="scientific">Vanderwaltozyma polyspora (strain ATCC 22028 / DSM 70294 / BCRC 21397 / CBS 2163 / NBRC 10782 / NRRL Y-8283 / UCD 57-17)</name>
    <name type="common">Kluyveromyces polysporus</name>
    <dbReference type="NCBI Taxonomy" id="436907"/>
    <lineage>
        <taxon>Eukaryota</taxon>
        <taxon>Fungi</taxon>
        <taxon>Dikarya</taxon>
        <taxon>Ascomycota</taxon>
        <taxon>Saccharomycotina</taxon>
        <taxon>Saccharomycetes</taxon>
        <taxon>Saccharomycetales</taxon>
        <taxon>Saccharomycetaceae</taxon>
        <taxon>Vanderwaltozyma</taxon>
    </lineage>
</organism>
<dbReference type="KEGG" id="vpo:Kpol_1066p35"/>
<keyword evidence="5" id="KW-1185">Reference proteome</keyword>
<dbReference type="STRING" id="436907.A7TMQ4"/>
<dbReference type="GO" id="GO:0034337">
    <property type="term" value="P:RNA folding"/>
    <property type="evidence" value="ECO:0007669"/>
    <property type="project" value="EnsemblFungi"/>
</dbReference>
<evidence type="ECO:0000256" key="2">
    <source>
        <dbReference type="SAM" id="Coils"/>
    </source>
</evidence>
<feature type="domain" description="RRM" evidence="3">
    <location>
        <begin position="40"/>
        <end position="125"/>
    </location>
</feature>
<dbReference type="FunCoup" id="A7TMQ4">
    <property type="interactions" value="128"/>
</dbReference>
<evidence type="ECO:0000259" key="3">
    <source>
        <dbReference type="PROSITE" id="PS50102"/>
    </source>
</evidence>
<dbReference type="OMA" id="TRYNGEH"/>
<dbReference type="PhylomeDB" id="A7TMQ4"/>
<dbReference type="RefSeq" id="XP_001644326.1">
    <property type="nucleotide sequence ID" value="XM_001644276.1"/>
</dbReference>
<dbReference type="GeneID" id="5544618"/>
<dbReference type="GO" id="GO:0005684">
    <property type="term" value="C:U2-type spliceosomal complex"/>
    <property type="evidence" value="ECO:0007669"/>
    <property type="project" value="TreeGrafter"/>
</dbReference>
<dbReference type="PANTHER" id="PTHR15608:SF0">
    <property type="entry name" value="HIV TAT-SPECIFIC FACTOR 1"/>
    <property type="match status" value="1"/>
</dbReference>
<name>A7TMQ4_VANPO</name>
<dbReference type="HOGENOM" id="CLU_026945_2_0_1"/>
<dbReference type="OrthoDB" id="10258585at2759"/>
<dbReference type="InParanoid" id="A7TMQ4"/>
<evidence type="ECO:0000313" key="5">
    <source>
        <dbReference type="Proteomes" id="UP000000267"/>
    </source>
</evidence>
<gene>
    <name evidence="4" type="ORF">Kpol_1066p35</name>
</gene>
<feature type="domain" description="RRM" evidence="3">
    <location>
        <begin position="187"/>
        <end position="269"/>
    </location>
</feature>
<dbReference type="SMART" id="SM00360">
    <property type="entry name" value="RRM"/>
    <property type="match status" value="2"/>
</dbReference>
<feature type="coiled-coil region" evidence="2">
    <location>
        <begin position="1"/>
        <end position="37"/>
    </location>
</feature>
<dbReference type="SUPFAM" id="SSF54928">
    <property type="entry name" value="RNA-binding domain, RBD"/>
    <property type="match status" value="1"/>
</dbReference>
<protein>
    <recommendedName>
        <fullName evidence="3">RRM domain-containing protein</fullName>
    </recommendedName>
</protein>
<reference evidence="4 5" key="1">
    <citation type="journal article" date="2007" name="Proc. Natl. Acad. Sci. U.S.A.">
        <title>Independent sorting-out of thousands of duplicated gene pairs in two yeast species descended from a whole-genome duplication.</title>
        <authorList>
            <person name="Scannell D.R."/>
            <person name="Frank A.C."/>
            <person name="Conant G.C."/>
            <person name="Byrne K.P."/>
            <person name="Woolfit M."/>
            <person name="Wolfe K.H."/>
        </authorList>
    </citation>
    <scope>NUCLEOTIDE SEQUENCE [LARGE SCALE GENOMIC DNA]</scope>
    <source>
        <strain evidence="5">ATCC 22028 / DSM 70294 / BCRC 21397 / CBS 2163 / NBRC 10782 / NRRL Y-8283 / UCD 57-17</strain>
    </source>
</reference>